<sequence>MSNLTIACRKCNQAKGNQDIKEFLSEKPDVLNKILKQCKQPLKDAAAVNSTRWNLCNKLKEFGLDFETGSGGLTKYNRTQQNLPKTHWLDAACVGKSTPSDLNIEVIKPLIIMAMGRGSRQMVRVDKYGFPRTSPKLRQKQFFGFQTGKAVVTKGKKVGTYVGRVAVRKTGSFNIKTATQTVQGINHKYCKSIHKADGYNYAT</sequence>
<dbReference type="AlphaFoldDB" id="T2J0Z5"/>
<name>T2J0Z5_CROWT</name>
<comment type="caution">
    <text evidence="1">The sequence shown here is derived from an EMBL/GenBank/DDBJ whole genome shotgun (WGS) entry which is preliminary data.</text>
</comment>
<dbReference type="RefSeq" id="WP_021834277.1">
    <property type="nucleotide sequence ID" value="NZ_CAQL01001261.1"/>
</dbReference>
<protein>
    <submittedName>
        <fullName evidence="1">HNH endonuclease</fullName>
    </submittedName>
</protein>
<evidence type="ECO:0000313" key="1">
    <source>
        <dbReference type="EMBL" id="CCQ59546.1"/>
    </source>
</evidence>
<keyword evidence="1" id="KW-0540">Nuclease</keyword>
<gene>
    <name evidence="1" type="ORF">CWATWH0005_1901</name>
</gene>
<keyword evidence="1" id="KW-0378">Hydrolase</keyword>
<dbReference type="GO" id="GO:0004519">
    <property type="term" value="F:endonuclease activity"/>
    <property type="evidence" value="ECO:0007669"/>
    <property type="project" value="UniProtKB-KW"/>
</dbReference>
<proteinExistence type="predicted"/>
<keyword evidence="1" id="KW-0255">Endonuclease</keyword>
<dbReference type="Proteomes" id="UP000017981">
    <property type="component" value="Unassembled WGS sequence"/>
</dbReference>
<reference evidence="1 2" key="1">
    <citation type="submission" date="2013-01" db="EMBL/GenBank/DDBJ databases">
        <authorList>
            <person name="Bench S."/>
        </authorList>
    </citation>
    <scope>NUCLEOTIDE SEQUENCE [LARGE SCALE GENOMIC DNA]</scope>
    <source>
        <strain evidence="1 2">WH 0005</strain>
    </source>
</reference>
<dbReference type="EMBL" id="CAQL01001261">
    <property type="protein sequence ID" value="CCQ59546.1"/>
    <property type="molecule type" value="Genomic_DNA"/>
</dbReference>
<organism evidence="1 2">
    <name type="scientific">Crocosphaera watsonii WH 0005</name>
    <dbReference type="NCBI Taxonomy" id="423472"/>
    <lineage>
        <taxon>Bacteria</taxon>
        <taxon>Bacillati</taxon>
        <taxon>Cyanobacteriota</taxon>
        <taxon>Cyanophyceae</taxon>
        <taxon>Oscillatoriophycideae</taxon>
        <taxon>Chroococcales</taxon>
        <taxon>Aphanothecaceae</taxon>
        <taxon>Crocosphaera</taxon>
    </lineage>
</organism>
<evidence type="ECO:0000313" key="2">
    <source>
        <dbReference type="Proteomes" id="UP000017981"/>
    </source>
</evidence>
<reference evidence="1 2" key="2">
    <citation type="submission" date="2013-09" db="EMBL/GenBank/DDBJ databases">
        <title>Whole genome comparison of six Crocosphaera watsonii strains with differing phenotypes.</title>
        <authorList>
            <person name="Bench S.R."/>
            <person name="Heller P."/>
            <person name="Frank I."/>
            <person name="Arciniega M."/>
            <person name="Shilova I.N."/>
            <person name="Zehr J.P."/>
        </authorList>
    </citation>
    <scope>NUCLEOTIDE SEQUENCE [LARGE SCALE GENOMIC DNA]</scope>
    <source>
        <strain evidence="1 2">WH 0005</strain>
    </source>
</reference>
<dbReference type="GeneID" id="88766505"/>
<accession>T2J0Z5</accession>